<name>A0AAE1HDQ8_9NEOP</name>
<gene>
    <name evidence="2" type="ORF">KUF71_007922</name>
</gene>
<reference evidence="2" key="2">
    <citation type="journal article" date="2023" name="BMC Genomics">
        <title>Pest status, molecular evolution, and epigenetic factors derived from the genome assembly of Frankliniella fusca, a thysanopteran phytovirus vector.</title>
        <authorList>
            <person name="Catto M.A."/>
            <person name="Labadie P.E."/>
            <person name="Jacobson A.L."/>
            <person name="Kennedy G.G."/>
            <person name="Srinivasan R."/>
            <person name="Hunt B.G."/>
        </authorList>
    </citation>
    <scope>NUCLEOTIDE SEQUENCE</scope>
    <source>
        <strain evidence="2">PL_HMW_Pooled</strain>
    </source>
</reference>
<feature type="region of interest" description="Disordered" evidence="1">
    <location>
        <begin position="61"/>
        <end position="83"/>
    </location>
</feature>
<proteinExistence type="predicted"/>
<organism evidence="2 3">
    <name type="scientific">Frankliniella fusca</name>
    <dbReference type="NCBI Taxonomy" id="407009"/>
    <lineage>
        <taxon>Eukaryota</taxon>
        <taxon>Metazoa</taxon>
        <taxon>Ecdysozoa</taxon>
        <taxon>Arthropoda</taxon>
        <taxon>Hexapoda</taxon>
        <taxon>Insecta</taxon>
        <taxon>Pterygota</taxon>
        <taxon>Neoptera</taxon>
        <taxon>Paraneoptera</taxon>
        <taxon>Thysanoptera</taxon>
        <taxon>Terebrantia</taxon>
        <taxon>Thripoidea</taxon>
        <taxon>Thripidae</taxon>
        <taxon>Frankliniella</taxon>
    </lineage>
</organism>
<evidence type="ECO:0000313" key="2">
    <source>
        <dbReference type="EMBL" id="KAK3918675.1"/>
    </source>
</evidence>
<dbReference type="Proteomes" id="UP001219518">
    <property type="component" value="Unassembled WGS sequence"/>
</dbReference>
<dbReference type="PANTHER" id="PTHR33053">
    <property type="entry name" value="PROTEIN, PUTATIVE-RELATED"/>
    <property type="match status" value="1"/>
</dbReference>
<dbReference type="AlphaFoldDB" id="A0AAE1HDQ8"/>
<sequence>MPPIGEKLFGKRAANVLNASELEKRLRLEAARERLRVVDIVSNEHESAAFDQLNGSADSIELGNSSNLDDDDENGELHDNISDVGQANAHTPPLFNASFEEVPQLPPEREDDITYLNNFLAEWACRGVSFIKVDELLAGLNVLFPELTKCHKVLLKSRISFEFESVGQGFLWYKGFRLNLRQRLSEDYLMKYAEMVVYINMDGLDLWDSSKLSFWPILGCLQGQRTPFIVACFCGEGHPSDIDAFLRQFIEEPLDLQTNGYECFRNVYSFRIRHFILDAPARALIKCCIGHTGKCAGEKCTIVGVTKYNRICFVGVDDEGEPRTDESFRNREQPLHLKGTSPLETVLQIKMVSSFRLDAMHLLHGGVMKRWLLYLMGELHRKETAEELHIRKMNRYAGVPQPRFRPRGKISAAAKNSINEAMYAVSPSMPKDFNRCPRPLSYIHLYKCTEFRRFLL</sequence>
<comment type="caution">
    <text evidence="2">The sequence shown here is derived from an EMBL/GenBank/DDBJ whole genome shotgun (WGS) entry which is preliminary data.</text>
</comment>
<keyword evidence="3" id="KW-1185">Reference proteome</keyword>
<evidence type="ECO:0000313" key="3">
    <source>
        <dbReference type="Proteomes" id="UP001219518"/>
    </source>
</evidence>
<accession>A0AAE1HDQ8</accession>
<reference evidence="2" key="1">
    <citation type="submission" date="2021-07" db="EMBL/GenBank/DDBJ databases">
        <authorList>
            <person name="Catto M.A."/>
            <person name="Jacobson A."/>
            <person name="Kennedy G."/>
            <person name="Labadie P."/>
            <person name="Hunt B.G."/>
            <person name="Srinivasan R."/>
        </authorList>
    </citation>
    <scope>NUCLEOTIDE SEQUENCE</scope>
    <source>
        <strain evidence="2">PL_HMW_Pooled</strain>
        <tissue evidence="2">Head</tissue>
    </source>
</reference>
<evidence type="ECO:0000256" key="1">
    <source>
        <dbReference type="SAM" id="MobiDB-lite"/>
    </source>
</evidence>
<dbReference type="EMBL" id="JAHWGI010000960">
    <property type="protein sequence ID" value="KAK3918675.1"/>
    <property type="molecule type" value="Genomic_DNA"/>
</dbReference>
<protein>
    <submittedName>
        <fullName evidence="2">ATPase expression protein 1, mitochondrial</fullName>
    </submittedName>
</protein>